<feature type="domain" description="HTH tetR-type" evidence="5">
    <location>
        <begin position="1"/>
        <end position="61"/>
    </location>
</feature>
<dbReference type="SUPFAM" id="SSF46689">
    <property type="entry name" value="Homeodomain-like"/>
    <property type="match status" value="1"/>
</dbReference>
<evidence type="ECO:0000256" key="4">
    <source>
        <dbReference type="PROSITE-ProRule" id="PRU00335"/>
    </source>
</evidence>
<dbReference type="PANTHER" id="PTHR47506">
    <property type="entry name" value="TRANSCRIPTIONAL REGULATORY PROTEIN"/>
    <property type="match status" value="1"/>
</dbReference>
<name>A0ABS5V8L9_9GAMM</name>
<dbReference type="EMBL" id="JAHEPS010000008">
    <property type="protein sequence ID" value="MBT1446074.1"/>
    <property type="molecule type" value="Genomic_DNA"/>
</dbReference>
<evidence type="ECO:0000313" key="7">
    <source>
        <dbReference type="Proteomes" id="UP001195903"/>
    </source>
</evidence>
<evidence type="ECO:0000256" key="2">
    <source>
        <dbReference type="ARBA" id="ARBA00023125"/>
    </source>
</evidence>
<feature type="DNA-binding region" description="H-T-H motif" evidence="4">
    <location>
        <begin position="24"/>
        <end position="43"/>
    </location>
</feature>
<evidence type="ECO:0000313" key="6">
    <source>
        <dbReference type="EMBL" id="MBT1446074.1"/>
    </source>
</evidence>
<dbReference type="SUPFAM" id="SSF48498">
    <property type="entry name" value="Tetracyclin repressor-like, C-terminal domain"/>
    <property type="match status" value="1"/>
</dbReference>
<evidence type="ECO:0000256" key="3">
    <source>
        <dbReference type="ARBA" id="ARBA00023163"/>
    </source>
</evidence>
<comment type="caution">
    <text evidence="6">The sequence shown here is derived from an EMBL/GenBank/DDBJ whole genome shotgun (WGS) entry which is preliminary data.</text>
</comment>
<accession>A0ABS5V8L9</accession>
<sequence length="211" mass="23045">MSKSEHILDVAERLFNEFGYTAVGVDLIRDEAQVSKTSMYRHFGSKSLLIEAVLARRHQSFEASLGSALAESWAAGELVDPSKHAVPLKHTDSAGGSKLAKGADTAQARLDLLLNWHFDWFARPDFKGCMFMHALAEFKGVDDGIAAKAIQHKAWLKSLIAGIVGPGSADAAVRIESLMTFIEGMIVRAEFGEVLGNTELYRRAAMNLLRA</sequence>
<keyword evidence="7" id="KW-1185">Reference proteome</keyword>
<keyword evidence="2 4" id="KW-0238">DNA-binding</keyword>
<dbReference type="InterPro" id="IPR001647">
    <property type="entry name" value="HTH_TetR"/>
</dbReference>
<dbReference type="InterPro" id="IPR009057">
    <property type="entry name" value="Homeodomain-like_sf"/>
</dbReference>
<dbReference type="InterPro" id="IPR036271">
    <property type="entry name" value="Tet_transcr_reg_TetR-rel_C_sf"/>
</dbReference>
<dbReference type="PROSITE" id="PS50977">
    <property type="entry name" value="HTH_TETR_2"/>
    <property type="match status" value="1"/>
</dbReference>
<evidence type="ECO:0000256" key="1">
    <source>
        <dbReference type="ARBA" id="ARBA00023015"/>
    </source>
</evidence>
<dbReference type="Gene3D" id="1.10.357.10">
    <property type="entry name" value="Tetracycline Repressor, domain 2"/>
    <property type="match status" value="2"/>
</dbReference>
<dbReference type="Proteomes" id="UP001195903">
    <property type="component" value="Unassembled WGS sequence"/>
</dbReference>
<reference evidence="6 7" key="1">
    <citation type="submission" date="2021-05" db="EMBL/GenBank/DDBJ databases">
        <title>Shewanella sp. JM162201.</title>
        <authorList>
            <person name="Xu S."/>
            <person name="Li A."/>
        </authorList>
    </citation>
    <scope>NUCLEOTIDE SEQUENCE [LARGE SCALE GENOMIC DNA]</scope>
    <source>
        <strain evidence="6 7">JM162201</strain>
    </source>
</reference>
<dbReference type="PRINTS" id="PR00455">
    <property type="entry name" value="HTHTETR"/>
</dbReference>
<dbReference type="PANTHER" id="PTHR47506:SF6">
    <property type="entry name" value="HTH-TYPE TRANSCRIPTIONAL REPRESSOR NEMR"/>
    <property type="match status" value="1"/>
</dbReference>
<gene>
    <name evidence="6" type="ORF">KJI95_16380</name>
</gene>
<dbReference type="Pfam" id="PF00440">
    <property type="entry name" value="TetR_N"/>
    <property type="match status" value="1"/>
</dbReference>
<keyword evidence="1" id="KW-0805">Transcription regulation</keyword>
<evidence type="ECO:0000259" key="5">
    <source>
        <dbReference type="PROSITE" id="PS50977"/>
    </source>
</evidence>
<keyword evidence="3" id="KW-0804">Transcription</keyword>
<proteinExistence type="predicted"/>
<protein>
    <submittedName>
        <fullName evidence="6">TetR/AcrR family transcriptional regulator</fullName>
    </submittedName>
</protein>
<organism evidence="6 7">
    <name type="scientific">Shewanella jiangmenensis</name>
    <dbReference type="NCBI Taxonomy" id="2837387"/>
    <lineage>
        <taxon>Bacteria</taxon>
        <taxon>Pseudomonadati</taxon>
        <taxon>Pseudomonadota</taxon>
        <taxon>Gammaproteobacteria</taxon>
        <taxon>Alteromonadales</taxon>
        <taxon>Shewanellaceae</taxon>
        <taxon>Shewanella</taxon>
    </lineage>
</organism>
<dbReference type="RefSeq" id="WP_214508276.1">
    <property type="nucleotide sequence ID" value="NZ_JAHEPS010000008.1"/>
</dbReference>